<sequence length="42" mass="4893">MWRLIYAAIHAFPLLLINIIGLGCYIHTIMCLYYSLSPMLYS</sequence>
<organism evidence="2">
    <name type="scientific">Enterococcus phage PMBT56</name>
    <dbReference type="NCBI Taxonomy" id="3229530"/>
    <lineage>
        <taxon>Viruses</taxon>
        <taxon>Duplodnaviria</taxon>
        <taxon>Heunggongvirae</taxon>
        <taxon>Uroviricota</taxon>
        <taxon>Caudoviricetes</taxon>
        <taxon>Saphexavirus</taxon>
    </lineage>
</organism>
<evidence type="ECO:0000313" key="2">
    <source>
        <dbReference type="EMBL" id="XDJ02167.1"/>
    </source>
</evidence>
<reference evidence="2" key="1">
    <citation type="submission" date="2024-06" db="EMBL/GenBank/DDBJ databases">
        <title>This phage originates from the Bacteriophage catalogue of the Bacteriophage Competence Centre, Department of Microbiology und Biotechnology, Max Rubner-Institut, Kiel, Germany.</title>
        <authorList>
            <person name="Sprotte S."/>
            <person name="Brinks E."/>
            <person name="Hille F."/>
        </authorList>
    </citation>
    <scope>NUCLEOTIDE SEQUENCE</scope>
</reference>
<proteinExistence type="predicted"/>
<dbReference type="EMBL" id="PP944851">
    <property type="protein sequence ID" value="XDJ02167.1"/>
    <property type="molecule type" value="Genomic_DNA"/>
</dbReference>
<dbReference type="PROSITE" id="PS51257">
    <property type="entry name" value="PROKAR_LIPOPROTEIN"/>
    <property type="match status" value="1"/>
</dbReference>
<name>A0AB39C6H4_9CAUD</name>
<accession>A0AB39C6H4</accession>
<protein>
    <submittedName>
        <fullName evidence="2">Uncharacterized protein</fullName>
    </submittedName>
</protein>
<keyword evidence="1" id="KW-0472">Membrane</keyword>
<evidence type="ECO:0000256" key="1">
    <source>
        <dbReference type="SAM" id="Phobius"/>
    </source>
</evidence>
<feature type="transmembrane region" description="Helical" evidence="1">
    <location>
        <begin position="12"/>
        <end position="36"/>
    </location>
</feature>
<keyword evidence="1" id="KW-0812">Transmembrane</keyword>
<keyword evidence="1" id="KW-1133">Transmembrane helix</keyword>